<sequence length="112" mass="12768">MFRKLLFLVTVGLLLSAGLVTVSPSHASGLPGYYSSYWYKPRVVHVKRPVMVYQVNPATSKTIQKLVLVTDSKVTIWNSTDFGWVAKAPYLSQNRGYIWVVKGHDNPNWLKW</sequence>
<keyword evidence="1" id="KW-0732">Signal</keyword>
<feature type="signal peptide" evidence="1">
    <location>
        <begin position="1"/>
        <end position="27"/>
    </location>
</feature>
<evidence type="ECO:0008006" key="4">
    <source>
        <dbReference type="Google" id="ProtNLM"/>
    </source>
</evidence>
<accession>A0A5R9CXL3</accession>
<gene>
    <name evidence="2" type="ORF">FEZ41_03375</name>
</gene>
<name>A0A5R9CXL3_9LACO</name>
<dbReference type="RefSeq" id="WP_054736455.1">
    <property type="nucleotide sequence ID" value="NZ_VBSX01000005.1"/>
</dbReference>
<feature type="chain" id="PRO_5024336486" description="SH3 domain-containing protein" evidence="1">
    <location>
        <begin position="28"/>
        <end position="112"/>
    </location>
</feature>
<comment type="caution">
    <text evidence="2">The sequence shown here is derived from an EMBL/GenBank/DDBJ whole genome shotgun (WGS) entry which is preliminary data.</text>
</comment>
<evidence type="ECO:0000313" key="3">
    <source>
        <dbReference type="Proteomes" id="UP000305100"/>
    </source>
</evidence>
<dbReference type="OrthoDB" id="2321278at2"/>
<evidence type="ECO:0000256" key="1">
    <source>
        <dbReference type="SAM" id="SignalP"/>
    </source>
</evidence>
<dbReference type="AlphaFoldDB" id="A0A5R9CXL3"/>
<protein>
    <recommendedName>
        <fullName evidence="4">SH3 domain-containing protein</fullName>
    </recommendedName>
</protein>
<evidence type="ECO:0000313" key="2">
    <source>
        <dbReference type="EMBL" id="TLQ20433.1"/>
    </source>
</evidence>
<dbReference type="EMBL" id="VBSX01000005">
    <property type="protein sequence ID" value="TLQ20433.1"/>
    <property type="molecule type" value="Genomic_DNA"/>
</dbReference>
<proteinExistence type="predicted"/>
<dbReference type="Proteomes" id="UP000305100">
    <property type="component" value="Unassembled WGS sequence"/>
</dbReference>
<organism evidence="2 3">
    <name type="scientific">Lentilactobacillus parafarraginis</name>
    <dbReference type="NCBI Taxonomy" id="390842"/>
    <lineage>
        <taxon>Bacteria</taxon>
        <taxon>Bacillati</taxon>
        <taxon>Bacillota</taxon>
        <taxon>Bacilli</taxon>
        <taxon>Lactobacillales</taxon>
        <taxon>Lactobacillaceae</taxon>
        <taxon>Lentilactobacillus</taxon>
    </lineage>
</organism>
<reference evidence="2 3" key="1">
    <citation type="submission" date="2019-05" db="EMBL/GenBank/DDBJ databases">
        <title>The metagenome of a microbial culture collection derived from dairy environment covers the genomic content of the human microbiome.</title>
        <authorList>
            <person name="Roder T."/>
            <person name="Wuthrich D."/>
            <person name="Sattari Z."/>
            <person name="Von Ah U."/>
            <person name="Bar C."/>
            <person name="Ronchi F."/>
            <person name="Macpherson A.J."/>
            <person name="Ganal-Vonarburg S.C."/>
            <person name="Bruggmann R."/>
            <person name="Vergeres G."/>
        </authorList>
    </citation>
    <scope>NUCLEOTIDE SEQUENCE [LARGE SCALE GENOMIC DNA]</scope>
    <source>
        <strain evidence="2 3">FAM 1079</strain>
    </source>
</reference>